<dbReference type="STRING" id="554055.A0A2P6VEX4"/>
<dbReference type="OrthoDB" id="300641at2759"/>
<feature type="domain" description="EGF-like" evidence="2">
    <location>
        <begin position="250"/>
        <end position="282"/>
    </location>
</feature>
<feature type="signal peptide" evidence="1">
    <location>
        <begin position="1"/>
        <end position="25"/>
    </location>
</feature>
<dbReference type="AlphaFoldDB" id="A0A2P6VEX4"/>
<comment type="caution">
    <text evidence="3">The sequence shown here is derived from an EMBL/GenBank/DDBJ whole genome shotgun (WGS) entry which is preliminary data.</text>
</comment>
<gene>
    <name evidence="3" type="ORF">C2E20_4104</name>
</gene>
<dbReference type="EMBL" id="LHPF02000009">
    <property type="protein sequence ID" value="PSC72644.1"/>
    <property type="molecule type" value="Genomic_DNA"/>
</dbReference>
<proteinExistence type="predicted"/>
<feature type="domain" description="EGF-like" evidence="2">
    <location>
        <begin position="108"/>
        <end position="151"/>
    </location>
</feature>
<keyword evidence="1" id="KW-0732">Signal</keyword>
<reference evidence="3 4" key="1">
    <citation type="journal article" date="2018" name="Plant J.">
        <title>Genome sequences of Chlorella sorokiniana UTEX 1602 and Micractinium conductrix SAG 241.80: implications to maltose excretion by a green alga.</title>
        <authorList>
            <person name="Arriola M.B."/>
            <person name="Velmurugan N."/>
            <person name="Zhang Y."/>
            <person name="Plunkett M.H."/>
            <person name="Hondzo H."/>
            <person name="Barney B.M."/>
        </authorList>
    </citation>
    <scope>NUCLEOTIDE SEQUENCE [LARGE SCALE GENOMIC DNA]</scope>
    <source>
        <strain evidence="3 4">SAG 241.80</strain>
    </source>
</reference>
<dbReference type="Proteomes" id="UP000239649">
    <property type="component" value="Unassembled WGS sequence"/>
</dbReference>
<accession>A0A2P6VEX4</accession>
<organism evidence="3 4">
    <name type="scientific">Micractinium conductrix</name>
    <dbReference type="NCBI Taxonomy" id="554055"/>
    <lineage>
        <taxon>Eukaryota</taxon>
        <taxon>Viridiplantae</taxon>
        <taxon>Chlorophyta</taxon>
        <taxon>core chlorophytes</taxon>
        <taxon>Trebouxiophyceae</taxon>
        <taxon>Chlorellales</taxon>
        <taxon>Chlorellaceae</taxon>
        <taxon>Chlorella clade</taxon>
        <taxon>Micractinium</taxon>
    </lineage>
</organism>
<dbReference type="InterPro" id="IPR006212">
    <property type="entry name" value="Furin_repeat"/>
</dbReference>
<keyword evidence="4" id="KW-1185">Reference proteome</keyword>
<feature type="domain" description="EGF-like" evidence="2">
    <location>
        <begin position="170"/>
        <end position="215"/>
    </location>
</feature>
<dbReference type="InterPro" id="IPR000742">
    <property type="entry name" value="EGF"/>
</dbReference>
<dbReference type="InterPro" id="IPR052798">
    <property type="entry name" value="Giardia_VSA"/>
</dbReference>
<feature type="domain" description="EGF-like" evidence="2">
    <location>
        <begin position="283"/>
        <end position="319"/>
    </location>
</feature>
<sequence>MLRPGVSLAALAIALLCWGSAPVAASMCLEQTLGPYDQGYADSTADLVQGQCKRCSADNTTCTKCWCGYSLGSSGACIECADSLCCDCDPANPGFCLKCLESGWEGDECYYNDGKGSCLKCPVEDCQKADNDGACQKCSTGYGLRPDGSCKSCSDYSCTRCDGDGKACQECQDQSFLDASSSTCKTCPQNCWKCSDGECTECLGGYTLNSTGNCMPCSSKGCIACKKDAAACEECDSGFSLLNATATCVECQHEGQCQRCDASGACIECSAGFAVTAGGQCVDCNTEKCESCKAEGNATVCTECSVGYYLADAAAGTCKRCPTHCTQCSDATTCLKCDTSHQHYDVWDNDGTVDTYDTAVGVALQNGTCVACALPGCSRCPDGPQTCERCLWWLGWTMTDQGCVRCSDPSCRQCAMAPMAPSLAMTAWKVTCRIQATRRASPKSPTAPATLASTAPGCATTARMGGCWTAPPPHAWPAPSSTAALPSHAGKAVLLGL</sequence>
<evidence type="ECO:0000313" key="3">
    <source>
        <dbReference type="EMBL" id="PSC72644.1"/>
    </source>
</evidence>
<feature type="chain" id="PRO_5015178359" evidence="1">
    <location>
        <begin position="26"/>
        <end position="497"/>
    </location>
</feature>
<dbReference type="PANTHER" id="PTHR23275">
    <property type="entry name" value="CABRIOLET.-RELATED"/>
    <property type="match status" value="1"/>
</dbReference>
<evidence type="ECO:0000313" key="4">
    <source>
        <dbReference type="Proteomes" id="UP000239649"/>
    </source>
</evidence>
<feature type="domain" description="EGF-like" evidence="2">
    <location>
        <begin position="216"/>
        <end position="249"/>
    </location>
</feature>
<evidence type="ECO:0000256" key="1">
    <source>
        <dbReference type="SAM" id="SignalP"/>
    </source>
</evidence>
<name>A0A2P6VEX4_9CHLO</name>
<protein>
    <submittedName>
        <fullName evidence="3">Serine threonine</fullName>
    </submittedName>
</protein>
<dbReference type="InterPro" id="IPR009030">
    <property type="entry name" value="Growth_fac_rcpt_cys_sf"/>
</dbReference>
<dbReference type="SMART" id="SM00181">
    <property type="entry name" value="EGF"/>
    <property type="match status" value="5"/>
</dbReference>
<dbReference type="SMART" id="SM00261">
    <property type="entry name" value="FU"/>
    <property type="match status" value="5"/>
</dbReference>
<dbReference type="SUPFAM" id="SSF57184">
    <property type="entry name" value="Growth factor receptor domain"/>
    <property type="match status" value="2"/>
</dbReference>
<dbReference type="PANTHER" id="PTHR23275:SF100">
    <property type="entry name" value="EGF-LIKE DOMAIN-CONTAINING PROTEIN"/>
    <property type="match status" value="1"/>
</dbReference>
<evidence type="ECO:0000259" key="2">
    <source>
        <dbReference type="SMART" id="SM00181"/>
    </source>
</evidence>